<gene>
    <name evidence="2" type="ORF">ACFO60_29710</name>
</gene>
<dbReference type="RefSeq" id="WP_380846608.1">
    <property type="nucleotide sequence ID" value="NZ_JBHSFP010000026.1"/>
</dbReference>
<protein>
    <submittedName>
        <fullName evidence="2">Uncharacterized protein</fullName>
    </submittedName>
</protein>
<evidence type="ECO:0000313" key="2">
    <source>
        <dbReference type="EMBL" id="MFC4534956.1"/>
    </source>
</evidence>
<name>A0ABV9CNU6_9ACTN</name>
<reference evidence="3" key="1">
    <citation type="journal article" date="2019" name="Int. J. Syst. Evol. Microbiol.">
        <title>The Global Catalogue of Microorganisms (GCM) 10K type strain sequencing project: providing services to taxonomists for standard genome sequencing and annotation.</title>
        <authorList>
            <consortium name="The Broad Institute Genomics Platform"/>
            <consortium name="The Broad Institute Genome Sequencing Center for Infectious Disease"/>
            <person name="Wu L."/>
            <person name="Ma J."/>
        </authorList>
    </citation>
    <scope>NUCLEOTIDE SEQUENCE [LARGE SCALE GENOMIC DNA]</scope>
    <source>
        <strain evidence="3">CGMCC 4.7132</strain>
    </source>
</reference>
<feature type="region of interest" description="Disordered" evidence="1">
    <location>
        <begin position="19"/>
        <end position="44"/>
    </location>
</feature>
<proteinExistence type="predicted"/>
<evidence type="ECO:0000313" key="3">
    <source>
        <dbReference type="Proteomes" id="UP001596004"/>
    </source>
</evidence>
<dbReference type="Proteomes" id="UP001596004">
    <property type="component" value="Unassembled WGS sequence"/>
</dbReference>
<dbReference type="EMBL" id="JBHSFP010000026">
    <property type="protein sequence ID" value="MFC4534956.1"/>
    <property type="molecule type" value="Genomic_DNA"/>
</dbReference>
<evidence type="ECO:0000256" key="1">
    <source>
        <dbReference type="SAM" id="MobiDB-lite"/>
    </source>
</evidence>
<organism evidence="2 3">
    <name type="scientific">Sphaerisporangium dianthi</name>
    <dbReference type="NCBI Taxonomy" id="1436120"/>
    <lineage>
        <taxon>Bacteria</taxon>
        <taxon>Bacillati</taxon>
        <taxon>Actinomycetota</taxon>
        <taxon>Actinomycetes</taxon>
        <taxon>Streptosporangiales</taxon>
        <taxon>Streptosporangiaceae</taxon>
        <taxon>Sphaerisporangium</taxon>
    </lineage>
</organism>
<accession>A0ABV9CNU6</accession>
<comment type="caution">
    <text evidence="2">The sequence shown here is derived from an EMBL/GenBank/DDBJ whole genome shotgun (WGS) entry which is preliminary data.</text>
</comment>
<sequence length="62" mass="6546">MIKPSIAVTRVVNSCVPLEPDGKAAPTDPWFTDGTASDAARPAGPDLLVRDLPAGERWESPC</sequence>
<keyword evidence="3" id="KW-1185">Reference proteome</keyword>